<sequence>MARLDLPSVSSVAYDTPMRNACPSRLPSYRLSHMTRFHPYARVVQAREDHCTASVAPFGADGPQQDSYIALDRHQRTDACEEARDADAERYEDPVVRTADAADGEALGSSPQDGAASAHAPAPARPLLGHAIFDLFELVRRRYFSLEAVTEFLKFDALKK</sequence>
<accession>A0A1Y2J663</accession>
<protein>
    <submittedName>
        <fullName evidence="1">Uncharacterized protein</fullName>
    </submittedName>
</protein>
<organism evidence="1 2">
    <name type="scientific">Trametes coccinea (strain BRFM310)</name>
    <name type="common">Pycnoporus coccineus</name>
    <dbReference type="NCBI Taxonomy" id="1353009"/>
    <lineage>
        <taxon>Eukaryota</taxon>
        <taxon>Fungi</taxon>
        <taxon>Dikarya</taxon>
        <taxon>Basidiomycota</taxon>
        <taxon>Agaricomycotina</taxon>
        <taxon>Agaricomycetes</taxon>
        <taxon>Polyporales</taxon>
        <taxon>Polyporaceae</taxon>
        <taxon>Trametes</taxon>
    </lineage>
</organism>
<proteinExistence type="predicted"/>
<evidence type="ECO:0000313" key="1">
    <source>
        <dbReference type="EMBL" id="OSD08284.1"/>
    </source>
</evidence>
<dbReference type="Proteomes" id="UP000193067">
    <property type="component" value="Unassembled WGS sequence"/>
</dbReference>
<keyword evidence="2" id="KW-1185">Reference proteome</keyword>
<name>A0A1Y2J663_TRAC3</name>
<reference evidence="1 2" key="1">
    <citation type="journal article" date="2015" name="Biotechnol. Biofuels">
        <title>Enhanced degradation of softwood versus hardwood by the white-rot fungus Pycnoporus coccineus.</title>
        <authorList>
            <person name="Couturier M."/>
            <person name="Navarro D."/>
            <person name="Chevret D."/>
            <person name="Henrissat B."/>
            <person name="Piumi F."/>
            <person name="Ruiz-Duenas F.J."/>
            <person name="Martinez A.T."/>
            <person name="Grigoriev I.V."/>
            <person name="Riley R."/>
            <person name="Lipzen A."/>
            <person name="Berrin J.G."/>
            <person name="Master E.R."/>
            <person name="Rosso M.N."/>
        </authorList>
    </citation>
    <scope>NUCLEOTIDE SEQUENCE [LARGE SCALE GENOMIC DNA]</scope>
    <source>
        <strain evidence="1 2">BRFM310</strain>
    </source>
</reference>
<evidence type="ECO:0000313" key="2">
    <source>
        <dbReference type="Proteomes" id="UP000193067"/>
    </source>
</evidence>
<gene>
    <name evidence="1" type="ORF">PYCCODRAFT_1429357</name>
</gene>
<dbReference type="OrthoDB" id="2749004at2759"/>
<dbReference type="AlphaFoldDB" id="A0A1Y2J663"/>
<dbReference type="EMBL" id="KZ084086">
    <property type="protein sequence ID" value="OSD08284.1"/>
    <property type="molecule type" value="Genomic_DNA"/>
</dbReference>